<comment type="caution">
    <text evidence="14">The sequence shown here is derived from an EMBL/GenBank/DDBJ whole genome shotgun (WGS) entry which is preliminary data.</text>
</comment>
<feature type="transmembrane region" description="Helical" evidence="13">
    <location>
        <begin position="20"/>
        <end position="37"/>
    </location>
</feature>
<dbReference type="PANTHER" id="PTHR30070">
    <property type="entry name" value="HEME EXPORTER PROTEIN B"/>
    <property type="match status" value="1"/>
</dbReference>
<evidence type="ECO:0000256" key="11">
    <source>
        <dbReference type="ARBA" id="ARBA00023136"/>
    </source>
</evidence>
<evidence type="ECO:0000256" key="13">
    <source>
        <dbReference type="SAM" id="Phobius"/>
    </source>
</evidence>
<evidence type="ECO:0000256" key="7">
    <source>
        <dbReference type="ARBA" id="ARBA00022519"/>
    </source>
</evidence>
<evidence type="ECO:0000313" key="14">
    <source>
        <dbReference type="EMBL" id="GGE43007.1"/>
    </source>
</evidence>
<keyword evidence="5 12" id="KW-0813">Transport</keyword>
<evidence type="ECO:0000256" key="9">
    <source>
        <dbReference type="ARBA" id="ARBA00022748"/>
    </source>
</evidence>
<dbReference type="GO" id="GO:0015232">
    <property type="term" value="F:heme transmembrane transporter activity"/>
    <property type="evidence" value="ECO:0007669"/>
    <property type="project" value="InterPro"/>
</dbReference>
<dbReference type="AlphaFoldDB" id="A0A8J2YHH7"/>
<dbReference type="PIRSF" id="PIRSF002764">
    <property type="entry name" value="CcmB"/>
    <property type="match status" value="1"/>
</dbReference>
<evidence type="ECO:0000313" key="15">
    <source>
        <dbReference type="Proteomes" id="UP000602745"/>
    </source>
</evidence>
<evidence type="ECO:0000256" key="2">
    <source>
        <dbReference type="ARBA" id="ARBA00004429"/>
    </source>
</evidence>
<evidence type="ECO:0000256" key="5">
    <source>
        <dbReference type="ARBA" id="ARBA00022448"/>
    </source>
</evidence>
<organism evidence="14 15">
    <name type="scientific">Agaricicola taiwanensis</name>
    <dbReference type="NCBI Taxonomy" id="591372"/>
    <lineage>
        <taxon>Bacteria</taxon>
        <taxon>Pseudomonadati</taxon>
        <taxon>Pseudomonadota</taxon>
        <taxon>Alphaproteobacteria</taxon>
        <taxon>Rhodobacterales</taxon>
        <taxon>Paracoccaceae</taxon>
        <taxon>Agaricicola</taxon>
    </lineage>
</organism>
<dbReference type="InterPro" id="IPR003544">
    <property type="entry name" value="Cyt_c_biogenesis_CcmB"/>
</dbReference>
<reference evidence="14" key="1">
    <citation type="journal article" date="2014" name="Int. J. Syst. Evol. Microbiol.">
        <title>Complete genome sequence of Corynebacterium casei LMG S-19264T (=DSM 44701T), isolated from a smear-ripened cheese.</title>
        <authorList>
            <consortium name="US DOE Joint Genome Institute (JGI-PGF)"/>
            <person name="Walter F."/>
            <person name="Albersmeier A."/>
            <person name="Kalinowski J."/>
            <person name="Ruckert C."/>
        </authorList>
    </citation>
    <scope>NUCLEOTIDE SEQUENCE</scope>
    <source>
        <strain evidence="14">CCM 7684</strain>
    </source>
</reference>
<accession>A0A8J2YHH7</accession>
<evidence type="ECO:0000256" key="8">
    <source>
        <dbReference type="ARBA" id="ARBA00022692"/>
    </source>
</evidence>
<dbReference type="GO" id="GO:0017004">
    <property type="term" value="P:cytochrome complex assembly"/>
    <property type="evidence" value="ECO:0007669"/>
    <property type="project" value="UniProtKB-KW"/>
</dbReference>
<feature type="transmembrane region" description="Helical" evidence="13">
    <location>
        <begin position="88"/>
        <end position="112"/>
    </location>
</feature>
<sequence length="217" mass="22034">MALFRRDLLLALRGGGGPGLALVFFASVIAVAPFALGPDLVLLARIGPALIWLAALLATLLGLDRLFARDAEEGTLDLLFASPSALELLVLAKAAAHWMTTGLPLAVVSLLLSLMLNMSVATGFATALTLLIGTPALTLIGVIGASLTVGLRRGGLLIPVLVLPLAVPVLIFGVAAVEGVAQHGFMAPAFLVLAGLVLATLALIPFAAAAALRAGRN</sequence>
<evidence type="ECO:0000256" key="1">
    <source>
        <dbReference type="ARBA" id="ARBA00002442"/>
    </source>
</evidence>
<dbReference type="Pfam" id="PF03379">
    <property type="entry name" value="CcmB"/>
    <property type="match status" value="1"/>
</dbReference>
<keyword evidence="6 12" id="KW-1003">Cell membrane</keyword>
<dbReference type="EMBL" id="BMCP01000002">
    <property type="protein sequence ID" value="GGE43007.1"/>
    <property type="molecule type" value="Genomic_DNA"/>
</dbReference>
<feature type="transmembrane region" description="Helical" evidence="13">
    <location>
        <begin position="189"/>
        <end position="212"/>
    </location>
</feature>
<evidence type="ECO:0000256" key="12">
    <source>
        <dbReference type="PIRNR" id="PIRNR002764"/>
    </source>
</evidence>
<keyword evidence="7 12" id="KW-0997">Cell inner membrane</keyword>
<dbReference type="Proteomes" id="UP000602745">
    <property type="component" value="Unassembled WGS sequence"/>
</dbReference>
<protein>
    <recommendedName>
        <fullName evidence="4 12">Heme exporter protein B</fullName>
    </recommendedName>
</protein>
<dbReference type="PANTHER" id="PTHR30070:SF1">
    <property type="entry name" value="CYTOCHROME C BIOGENESIS B-RELATED"/>
    <property type="match status" value="1"/>
</dbReference>
<keyword evidence="9 12" id="KW-0201">Cytochrome c-type biogenesis</keyword>
<keyword evidence="11 12" id="KW-0472">Membrane</keyword>
<keyword evidence="15" id="KW-1185">Reference proteome</keyword>
<dbReference type="GO" id="GO:1903607">
    <property type="term" value="P:cytochrome c biosynthetic process"/>
    <property type="evidence" value="ECO:0007669"/>
    <property type="project" value="TreeGrafter"/>
</dbReference>
<proteinExistence type="inferred from homology"/>
<feature type="transmembrane region" description="Helical" evidence="13">
    <location>
        <begin position="156"/>
        <end position="177"/>
    </location>
</feature>
<dbReference type="PRINTS" id="PR01414">
    <property type="entry name" value="CCMBBIOGNSIS"/>
</dbReference>
<evidence type="ECO:0000256" key="10">
    <source>
        <dbReference type="ARBA" id="ARBA00022989"/>
    </source>
</evidence>
<evidence type="ECO:0000256" key="6">
    <source>
        <dbReference type="ARBA" id="ARBA00022475"/>
    </source>
</evidence>
<keyword evidence="8 13" id="KW-0812">Transmembrane</keyword>
<evidence type="ECO:0000256" key="3">
    <source>
        <dbReference type="ARBA" id="ARBA00010544"/>
    </source>
</evidence>
<dbReference type="GO" id="GO:0005886">
    <property type="term" value="C:plasma membrane"/>
    <property type="evidence" value="ECO:0007669"/>
    <property type="project" value="UniProtKB-SubCell"/>
</dbReference>
<comment type="function">
    <text evidence="1 12">Required for the export of heme to the periplasm for the biogenesis of c-type cytochromes.</text>
</comment>
<name>A0A8J2YHH7_9RHOB</name>
<dbReference type="NCBIfam" id="TIGR01190">
    <property type="entry name" value="ccmB"/>
    <property type="match status" value="1"/>
</dbReference>
<reference evidence="14" key="2">
    <citation type="submission" date="2020-09" db="EMBL/GenBank/DDBJ databases">
        <authorList>
            <person name="Sun Q."/>
            <person name="Sedlacek I."/>
        </authorList>
    </citation>
    <scope>NUCLEOTIDE SEQUENCE</scope>
    <source>
        <strain evidence="14">CCM 7684</strain>
    </source>
</reference>
<gene>
    <name evidence="14" type="ORF">GCM10007276_20320</name>
</gene>
<keyword evidence="10 13" id="KW-1133">Transmembrane helix</keyword>
<feature type="transmembrane region" description="Helical" evidence="13">
    <location>
        <begin position="49"/>
        <end position="67"/>
    </location>
</feature>
<feature type="transmembrane region" description="Helical" evidence="13">
    <location>
        <begin position="124"/>
        <end position="149"/>
    </location>
</feature>
<comment type="similarity">
    <text evidence="3 12">Belongs to the CcmB/CycW/HelB family.</text>
</comment>
<evidence type="ECO:0000256" key="4">
    <source>
        <dbReference type="ARBA" id="ARBA00016452"/>
    </source>
</evidence>
<dbReference type="InterPro" id="IPR026031">
    <property type="entry name" value="Cyt_c_CcmB_bac"/>
</dbReference>
<comment type="subcellular location">
    <subcellularLocation>
        <location evidence="2">Cell inner membrane</location>
        <topology evidence="2">Multi-pass membrane protein</topology>
    </subcellularLocation>
</comment>